<dbReference type="Proteomes" id="UP000442707">
    <property type="component" value="Unassembled WGS sequence"/>
</dbReference>
<name>A0A6H9URV9_9ACTN</name>
<dbReference type="EMBL" id="VZRB01000035">
    <property type="protein sequence ID" value="KAB1141036.1"/>
    <property type="molecule type" value="Genomic_DNA"/>
</dbReference>
<evidence type="ECO:0000313" key="2">
    <source>
        <dbReference type="Proteomes" id="UP000442707"/>
    </source>
</evidence>
<accession>A0A6H9URV9</accession>
<dbReference type="AlphaFoldDB" id="A0A6H9URV9"/>
<gene>
    <name evidence="1" type="ORF">F7R91_34020</name>
</gene>
<evidence type="ECO:0000313" key="1">
    <source>
        <dbReference type="EMBL" id="KAB1141036.1"/>
    </source>
</evidence>
<proteinExistence type="predicted"/>
<dbReference type="RefSeq" id="WP_150955978.1">
    <property type="nucleotide sequence ID" value="NZ_VZRB01000035.1"/>
</dbReference>
<protein>
    <submittedName>
        <fullName evidence="1">Uncharacterized protein</fullName>
    </submittedName>
</protein>
<keyword evidence="2" id="KW-1185">Reference proteome</keyword>
<organism evidence="1 2">
    <name type="scientific">Streptomyces luteolifulvus</name>
    <dbReference type="NCBI Taxonomy" id="2615112"/>
    <lineage>
        <taxon>Bacteria</taxon>
        <taxon>Bacillati</taxon>
        <taxon>Actinomycetota</taxon>
        <taxon>Actinomycetes</taxon>
        <taxon>Kitasatosporales</taxon>
        <taxon>Streptomycetaceae</taxon>
        <taxon>Streptomyces</taxon>
    </lineage>
</organism>
<reference evidence="1 2" key="1">
    <citation type="submission" date="2019-09" db="EMBL/GenBank/DDBJ databases">
        <title>Screening of Novel Bioactive Compounds from Soil-Associated.</title>
        <authorList>
            <person name="Zhao S."/>
        </authorList>
    </citation>
    <scope>NUCLEOTIDE SEQUENCE [LARGE SCALE GENOMIC DNA]</scope>
    <source>
        <strain evidence="1 2">HIT-DPA4</strain>
    </source>
</reference>
<sequence length="71" mass="7215">MCRCAEVRPLDRIAPDCHPAEAAGCAGVDLLAHRATEADPLDLVRAARAATTGRLVVAGSQPAPVVAAVTV</sequence>
<comment type="caution">
    <text evidence="1">The sequence shown here is derived from an EMBL/GenBank/DDBJ whole genome shotgun (WGS) entry which is preliminary data.</text>
</comment>